<evidence type="ECO:0000256" key="3">
    <source>
        <dbReference type="ARBA" id="ARBA00022801"/>
    </source>
</evidence>
<dbReference type="GO" id="GO:0000118">
    <property type="term" value="C:histone deacetylase complex"/>
    <property type="evidence" value="ECO:0007669"/>
    <property type="project" value="UniProtKB-ARBA"/>
</dbReference>
<evidence type="ECO:0000256" key="6">
    <source>
        <dbReference type="PIRNR" id="PIRNR037913"/>
    </source>
</evidence>
<dbReference type="InterPro" id="IPR023696">
    <property type="entry name" value="Ureohydrolase_dom_sf"/>
</dbReference>
<feature type="binding site" evidence="9">
    <location>
        <position position="168"/>
    </location>
    <ligand>
        <name>a divalent metal cation</name>
        <dbReference type="ChEBI" id="CHEBI:60240"/>
    </ligand>
</feature>
<dbReference type="AlphaFoldDB" id="A0AAD4SHA0"/>
<proteinExistence type="inferred from homology"/>
<dbReference type="PANTHER" id="PTHR10625:SF10">
    <property type="entry name" value="HISTONE DEACETYLASE HDAC1"/>
    <property type="match status" value="1"/>
</dbReference>
<dbReference type="InterPro" id="IPR023801">
    <property type="entry name" value="His_deacetylse_dom"/>
</dbReference>
<feature type="active site" description="Proton acceptor" evidence="7">
    <location>
        <position position="137"/>
    </location>
</feature>
<dbReference type="InterPro" id="IPR000286">
    <property type="entry name" value="HDACs"/>
</dbReference>
<dbReference type="PANTHER" id="PTHR10625">
    <property type="entry name" value="HISTONE DEACETYLASE HDAC1-RELATED"/>
    <property type="match status" value="1"/>
</dbReference>
<keyword evidence="6" id="KW-0804">Transcription</keyword>
<dbReference type="PRINTS" id="PR01270">
    <property type="entry name" value="HDASUPER"/>
</dbReference>
<keyword evidence="6" id="KW-0805">Transcription regulation</keyword>
<evidence type="ECO:0000256" key="1">
    <source>
        <dbReference type="ARBA" id="ARBA00001947"/>
    </source>
</evidence>
<reference evidence="11" key="1">
    <citation type="submission" date="2022-04" db="EMBL/GenBank/DDBJ databases">
        <title>A functionally conserved STORR gene fusion in Papaver species that diverged 16.8 million years ago.</title>
        <authorList>
            <person name="Catania T."/>
        </authorList>
    </citation>
    <scope>NUCLEOTIDE SEQUENCE</scope>
    <source>
        <strain evidence="11">S-188037</strain>
    </source>
</reference>
<comment type="catalytic activity">
    <reaction evidence="5 6">
        <text>N(6)-acetyl-L-lysyl-[histone] + H2O = L-lysyl-[histone] + acetate</text>
        <dbReference type="Rhea" id="RHEA:58196"/>
        <dbReference type="Rhea" id="RHEA-COMP:9845"/>
        <dbReference type="Rhea" id="RHEA-COMP:11338"/>
        <dbReference type="ChEBI" id="CHEBI:15377"/>
        <dbReference type="ChEBI" id="CHEBI:29969"/>
        <dbReference type="ChEBI" id="CHEBI:30089"/>
        <dbReference type="ChEBI" id="CHEBI:61930"/>
        <dbReference type="EC" id="3.5.1.98"/>
    </reaction>
</comment>
<keyword evidence="9" id="KW-0479">Metal-binding</keyword>
<evidence type="ECO:0000256" key="2">
    <source>
        <dbReference type="ARBA" id="ARBA00012111"/>
    </source>
</evidence>
<comment type="subcellular location">
    <subcellularLocation>
        <location evidence="6">Nucleus</location>
    </subcellularLocation>
</comment>
<feature type="binding site" evidence="8">
    <location>
        <position position="95"/>
    </location>
    <ligand>
        <name>substrate</name>
    </ligand>
</feature>
<dbReference type="SUPFAM" id="SSF52768">
    <property type="entry name" value="Arginase/deacetylase"/>
    <property type="match status" value="1"/>
</dbReference>
<dbReference type="GO" id="GO:0141221">
    <property type="term" value="F:histone deacetylase activity, hydrolytic mechanism"/>
    <property type="evidence" value="ECO:0007669"/>
    <property type="project" value="UniProtKB-EC"/>
</dbReference>
<protein>
    <recommendedName>
        <fullName evidence="2 6">Histone deacetylase</fullName>
        <ecNumber evidence="2 6">3.5.1.98</ecNumber>
    </recommendedName>
</protein>
<keyword evidence="3 6" id="KW-0378">Hydrolase</keyword>
<evidence type="ECO:0000256" key="5">
    <source>
        <dbReference type="ARBA" id="ARBA00048287"/>
    </source>
</evidence>
<evidence type="ECO:0000259" key="10">
    <source>
        <dbReference type="Pfam" id="PF00850"/>
    </source>
</evidence>
<feature type="domain" description="Histone deacetylase" evidence="10">
    <location>
        <begin position="24"/>
        <end position="152"/>
    </location>
</feature>
<comment type="similarity">
    <text evidence="6">Belongs to the histone deacetylase family. HD Type 1 subfamily.</text>
</comment>
<feature type="binding site" evidence="8">
    <location>
        <position position="282"/>
    </location>
    <ligand>
        <name>substrate</name>
    </ligand>
</feature>
<gene>
    <name evidence="11" type="ORF">MKW98_006477</name>
</gene>
<evidence type="ECO:0000256" key="8">
    <source>
        <dbReference type="PIRSR" id="PIRSR037913-2"/>
    </source>
</evidence>
<dbReference type="Gene3D" id="3.40.800.20">
    <property type="entry name" value="Histone deacetylase domain"/>
    <property type="match status" value="2"/>
</dbReference>
<dbReference type="EMBL" id="JAJJMB010010911">
    <property type="protein sequence ID" value="KAI3905843.1"/>
    <property type="molecule type" value="Genomic_DNA"/>
</dbReference>
<dbReference type="InterPro" id="IPR037138">
    <property type="entry name" value="His_deacetylse_dom_sf"/>
</dbReference>
<name>A0AAD4SHA0_9MAGN</name>
<evidence type="ECO:0000256" key="4">
    <source>
        <dbReference type="ARBA" id="ARBA00022853"/>
    </source>
</evidence>
<comment type="caution">
    <text evidence="11">The sequence shown here is derived from an EMBL/GenBank/DDBJ whole genome shotgun (WGS) entry which is preliminary data.</text>
</comment>
<accession>A0AAD4SHA0</accession>
<evidence type="ECO:0000256" key="9">
    <source>
        <dbReference type="PIRSR" id="PIRSR037913-3"/>
    </source>
</evidence>
<comment type="cofactor">
    <cofactor evidence="1">
        <name>Zn(2+)</name>
        <dbReference type="ChEBI" id="CHEBI:29105"/>
    </cofactor>
</comment>
<evidence type="ECO:0000256" key="7">
    <source>
        <dbReference type="PIRSR" id="PIRSR037913-1"/>
    </source>
</evidence>
<dbReference type="GO" id="GO:0040029">
    <property type="term" value="P:epigenetic regulation of gene expression"/>
    <property type="evidence" value="ECO:0007669"/>
    <property type="project" value="TreeGrafter"/>
</dbReference>
<keyword evidence="4 6" id="KW-0156">Chromatin regulator</keyword>
<dbReference type="Proteomes" id="UP001202328">
    <property type="component" value="Unassembled WGS sequence"/>
</dbReference>
<keyword evidence="6" id="KW-0539">Nucleus</keyword>
<dbReference type="InterPro" id="IPR003084">
    <property type="entry name" value="HDAC_I/II"/>
</dbReference>
<dbReference type="EC" id="3.5.1.98" evidence="2 6"/>
<dbReference type="PIRSF" id="PIRSF037913">
    <property type="entry name" value="His_deacetylse_1"/>
    <property type="match status" value="1"/>
</dbReference>
<dbReference type="Pfam" id="PF00850">
    <property type="entry name" value="Hist_deacetyl"/>
    <property type="match status" value="2"/>
</dbReference>
<sequence length="381" mass="42449">MVSSKRVSYFYDSSVGSIKYPSDHYMKPVRMEMAHSLLEAYGVFSNSNIDIVTPYRPDKKDLEMFHSPEYIHFLQGVTRNNLKADNQFGVHGGGDCPPINRLMDLCEISAGGSIGAAAKLIRAGHDIAINWSGGLHHAKKGKASGFCYVNDSVRNSRAFESFPTCVVHRYRCTPWRWSGRSLLIQLIGGKDDVGAEGGKYYSINIPLDHGIDDLSFSNLFRPIISKVIQVYTPEAIVLQAGADSLYGDRLGEFNLSIKGHADCLKHLMSFDIPLMLLGGGGYTIENVARCWCYETAVAIGVEGELDEQLPDHKFINSYQGNQRTLHFPVGTVPNKNLEDELIELRNLCLERVSQFVHAPSVQFHETPAVFELPEAEDDERC</sequence>
<feature type="domain" description="Histone deacetylase" evidence="10">
    <location>
        <begin position="188"/>
        <end position="296"/>
    </location>
</feature>
<keyword evidence="12" id="KW-1185">Reference proteome</keyword>
<feature type="binding site" evidence="9">
    <location>
        <position position="243"/>
    </location>
    <ligand>
        <name>a divalent metal cation</name>
        <dbReference type="ChEBI" id="CHEBI:60240"/>
    </ligand>
</feature>
<dbReference type="PRINTS" id="PR01271">
    <property type="entry name" value="HISDACETLASE"/>
</dbReference>
<dbReference type="GO" id="GO:0046872">
    <property type="term" value="F:metal ion binding"/>
    <property type="evidence" value="ECO:0007669"/>
    <property type="project" value="UniProtKB-KW"/>
</dbReference>
<evidence type="ECO:0000313" key="11">
    <source>
        <dbReference type="EMBL" id="KAI3905843.1"/>
    </source>
</evidence>
<feature type="binding site" evidence="8">
    <location>
        <position position="145"/>
    </location>
    <ligand>
        <name>substrate</name>
    </ligand>
</feature>
<organism evidence="11 12">
    <name type="scientific">Papaver atlanticum</name>
    <dbReference type="NCBI Taxonomy" id="357466"/>
    <lineage>
        <taxon>Eukaryota</taxon>
        <taxon>Viridiplantae</taxon>
        <taxon>Streptophyta</taxon>
        <taxon>Embryophyta</taxon>
        <taxon>Tracheophyta</taxon>
        <taxon>Spermatophyta</taxon>
        <taxon>Magnoliopsida</taxon>
        <taxon>Ranunculales</taxon>
        <taxon>Papaveraceae</taxon>
        <taxon>Papaveroideae</taxon>
        <taxon>Papaver</taxon>
    </lineage>
</organism>
<evidence type="ECO:0000313" key="12">
    <source>
        <dbReference type="Proteomes" id="UP001202328"/>
    </source>
</evidence>